<dbReference type="PIRSF" id="PIRSF016020">
    <property type="entry name" value="PHexose_mutarotase"/>
    <property type="match status" value="1"/>
</dbReference>
<comment type="catalytic activity">
    <reaction evidence="1">
        <text>alpha-D-glucose 6-phosphate = beta-D-glucose 6-phosphate</text>
        <dbReference type="Rhea" id="RHEA:16249"/>
        <dbReference type="ChEBI" id="CHEBI:58225"/>
        <dbReference type="ChEBI" id="CHEBI:58247"/>
        <dbReference type="EC" id="5.1.3.15"/>
    </reaction>
</comment>
<dbReference type="InterPro" id="IPR014718">
    <property type="entry name" value="GH-type_carb-bd"/>
</dbReference>
<dbReference type="AlphaFoldDB" id="A0A1B7TJL5"/>
<feature type="active site" evidence="6">
    <location>
        <position position="269"/>
    </location>
</feature>
<dbReference type="GO" id="GO:0005737">
    <property type="term" value="C:cytoplasm"/>
    <property type="evidence" value="ECO:0007669"/>
    <property type="project" value="TreeGrafter"/>
</dbReference>
<feature type="active site" evidence="6">
    <location>
        <position position="164"/>
    </location>
</feature>
<keyword evidence="4 5" id="KW-0413">Isomerase</keyword>
<dbReference type="GO" id="GO:0005975">
    <property type="term" value="P:carbohydrate metabolic process"/>
    <property type="evidence" value="ECO:0007669"/>
    <property type="project" value="InterPro"/>
</dbReference>
<dbReference type="GO" id="GO:0047938">
    <property type="term" value="F:glucose-6-phosphate 1-epimerase activity"/>
    <property type="evidence" value="ECO:0007669"/>
    <property type="project" value="UniProtKB-UniRule"/>
</dbReference>
<sequence length="301" mass="34274">MTVQETETKVLISHPKDASTQVTVLKYGATVISYKTKGIENLFLSEAAKLDGSKPVRGGIPLVFPVFGKETNPEDPLSKLPQHGLARNSHWEFLGESSPKEKDGVAVQFGLYPDIANQELTKLWDYDFTLILTLELTETSLRTNIEVTNPLNSKRDLKFHWLFHSYFKIDDIEDTFVTNLTGAKVYDQLLQENYVERLPVLQFQEEFDKIYSNVSPNILVQIVDRGEVLHTLKRTNLPDLVVWNPWVEKSKGMADFEPKTGFKHMVCAEAGHVKSYLVLKPGEKWVGEQTLCEEKLTYQAI</sequence>
<dbReference type="Pfam" id="PF01263">
    <property type="entry name" value="Aldose_epim"/>
    <property type="match status" value="1"/>
</dbReference>
<dbReference type="InterPro" id="IPR008183">
    <property type="entry name" value="Aldose_1/G6P_1-epimerase"/>
</dbReference>
<evidence type="ECO:0000256" key="4">
    <source>
        <dbReference type="ARBA" id="ARBA00023235"/>
    </source>
</evidence>
<evidence type="ECO:0000313" key="8">
    <source>
        <dbReference type="EMBL" id="OBA28924.1"/>
    </source>
</evidence>
<comment type="function">
    <text evidence="5">Catalyzes the interconversion between the alpha and beta anomers from at least three hexose 6-phosphate sugars (Glc6P, Gal6P, and Man6P).</text>
</comment>
<dbReference type="SUPFAM" id="SSF74650">
    <property type="entry name" value="Galactose mutarotase-like"/>
    <property type="match status" value="1"/>
</dbReference>
<keyword evidence="9" id="KW-1185">Reference proteome</keyword>
<proteinExistence type="inferred from homology"/>
<name>A0A1B7TJL5_9ASCO</name>
<evidence type="ECO:0000256" key="1">
    <source>
        <dbReference type="ARBA" id="ARBA00001096"/>
    </source>
</evidence>
<feature type="binding site" evidence="7">
    <location>
        <position position="57"/>
    </location>
    <ligand>
        <name>substrate</name>
    </ligand>
</feature>
<dbReference type="GO" id="GO:0030246">
    <property type="term" value="F:carbohydrate binding"/>
    <property type="evidence" value="ECO:0007669"/>
    <property type="project" value="UniProtKB-UniRule"/>
</dbReference>
<dbReference type="OrthoDB" id="1659429at2759"/>
<evidence type="ECO:0000256" key="2">
    <source>
        <dbReference type="ARBA" id="ARBA00005866"/>
    </source>
</evidence>
<dbReference type="CDD" id="cd09020">
    <property type="entry name" value="D-hex-6-P-epi_like"/>
    <property type="match status" value="1"/>
</dbReference>
<dbReference type="Proteomes" id="UP000092321">
    <property type="component" value="Unassembled WGS sequence"/>
</dbReference>
<comment type="similarity">
    <text evidence="2 5">Belongs to the glucose-6-phosphate 1-epimerase family.</text>
</comment>
<dbReference type="EC" id="5.1.3.15" evidence="3 5"/>
<evidence type="ECO:0000256" key="6">
    <source>
        <dbReference type="PIRSR" id="PIRSR016020-1"/>
    </source>
</evidence>
<comment type="caution">
    <text evidence="8">The sequence shown here is derived from an EMBL/GenBank/DDBJ whole genome shotgun (WGS) entry which is preliminary data.</text>
</comment>
<reference evidence="9" key="1">
    <citation type="journal article" date="2016" name="Proc. Natl. Acad. Sci. U.S.A.">
        <title>Comparative genomics of biotechnologically important yeasts.</title>
        <authorList>
            <person name="Riley R."/>
            <person name="Haridas S."/>
            <person name="Wolfe K.H."/>
            <person name="Lopes M.R."/>
            <person name="Hittinger C.T."/>
            <person name="Goeker M."/>
            <person name="Salamov A.A."/>
            <person name="Wisecaver J.H."/>
            <person name="Long T.M."/>
            <person name="Calvey C.H."/>
            <person name="Aerts A.L."/>
            <person name="Barry K.W."/>
            <person name="Choi C."/>
            <person name="Clum A."/>
            <person name="Coughlan A.Y."/>
            <person name="Deshpande S."/>
            <person name="Douglass A.P."/>
            <person name="Hanson S.J."/>
            <person name="Klenk H.-P."/>
            <person name="LaButti K.M."/>
            <person name="Lapidus A."/>
            <person name="Lindquist E.A."/>
            <person name="Lipzen A.M."/>
            <person name="Meier-Kolthoff J.P."/>
            <person name="Ohm R.A."/>
            <person name="Otillar R.P."/>
            <person name="Pangilinan J.L."/>
            <person name="Peng Y."/>
            <person name="Rokas A."/>
            <person name="Rosa C.A."/>
            <person name="Scheuner C."/>
            <person name="Sibirny A.A."/>
            <person name="Slot J.C."/>
            <person name="Stielow J.B."/>
            <person name="Sun H."/>
            <person name="Kurtzman C.P."/>
            <person name="Blackwell M."/>
            <person name="Grigoriev I.V."/>
            <person name="Jeffries T.W."/>
        </authorList>
    </citation>
    <scope>NUCLEOTIDE SEQUENCE [LARGE SCALE GENOMIC DNA]</scope>
    <source>
        <strain evidence="9">NRRL Y-1626</strain>
    </source>
</reference>
<protein>
    <recommendedName>
        <fullName evidence="3 5">Glucose-6-phosphate 1-epimerase</fullName>
        <ecNumber evidence="3 5">5.1.3.15</ecNumber>
    </recommendedName>
</protein>
<evidence type="ECO:0000256" key="3">
    <source>
        <dbReference type="ARBA" id="ARBA00012083"/>
    </source>
</evidence>
<evidence type="ECO:0000313" key="9">
    <source>
        <dbReference type="Proteomes" id="UP000092321"/>
    </source>
</evidence>
<feature type="binding site" evidence="7">
    <location>
        <position position="82"/>
    </location>
    <ligand>
        <name>substrate</name>
    </ligand>
</feature>
<organism evidence="8 9">
    <name type="scientific">Hanseniaspora valbyensis NRRL Y-1626</name>
    <dbReference type="NCBI Taxonomy" id="766949"/>
    <lineage>
        <taxon>Eukaryota</taxon>
        <taxon>Fungi</taxon>
        <taxon>Dikarya</taxon>
        <taxon>Ascomycota</taxon>
        <taxon>Saccharomycotina</taxon>
        <taxon>Saccharomycetes</taxon>
        <taxon>Saccharomycodales</taxon>
        <taxon>Saccharomycodaceae</taxon>
        <taxon>Hanseniaspora</taxon>
    </lineage>
</organism>
<dbReference type="PANTHER" id="PTHR11122:SF13">
    <property type="entry name" value="GLUCOSE-6-PHOSPHATE 1-EPIMERASE"/>
    <property type="match status" value="1"/>
</dbReference>
<feature type="binding site" evidence="7">
    <location>
        <position position="87"/>
    </location>
    <ligand>
        <name>substrate</name>
    </ligand>
</feature>
<evidence type="ECO:0000256" key="5">
    <source>
        <dbReference type="PIRNR" id="PIRNR016020"/>
    </source>
</evidence>
<evidence type="ECO:0000256" key="7">
    <source>
        <dbReference type="PIRSR" id="PIRSR016020-2"/>
    </source>
</evidence>
<dbReference type="PANTHER" id="PTHR11122">
    <property type="entry name" value="APOSPORY-ASSOCIATED PROTEIN C-RELATED"/>
    <property type="match status" value="1"/>
</dbReference>
<dbReference type="EMBL" id="LXPE01000002">
    <property type="protein sequence ID" value="OBA28924.1"/>
    <property type="molecule type" value="Genomic_DNA"/>
</dbReference>
<gene>
    <name evidence="8" type="ORF">HANVADRAFT_51346</name>
</gene>
<dbReference type="InterPro" id="IPR011013">
    <property type="entry name" value="Gal_mutarotase_sf_dom"/>
</dbReference>
<accession>A0A1B7TJL5</accession>
<dbReference type="InterPro" id="IPR025532">
    <property type="entry name" value="G6P_1-epimerase"/>
</dbReference>
<dbReference type="Gene3D" id="2.70.98.10">
    <property type="match status" value="1"/>
</dbReference>